<dbReference type="GO" id="GO:0009117">
    <property type="term" value="P:nucleotide metabolic process"/>
    <property type="evidence" value="ECO:0007669"/>
    <property type="project" value="UniProtKB-KW"/>
</dbReference>
<dbReference type="Proteomes" id="UP000005632">
    <property type="component" value="Chromosome"/>
</dbReference>
<dbReference type="PANTHER" id="PTHR43213">
    <property type="entry name" value="BIFUNCTIONAL DTTP/UTP PYROPHOSPHATASE/METHYLTRANSFERASE PROTEIN-RELATED"/>
    <property type="match status" value="1"/>
</dbReference>
<protein>
    <recommendedName>
        <fullName evidence="4">Nucleoside triphosphate pyrophosphatase</fullName>
        <ecNumber evidence="4">3.6.1.9</ecNumber>
    </recommendedName>
    <alternativeName>
        <fullName evidence="4">Nucleotide pyrophosphatase</fullName>
        <shortName evidence="4">Nucleotide PPase</shortName>
    </alternativeName>
</protein>
<feature type="active site" description="Proton acceptor" evidence="4">
    <location>
        <position position="77"/>
    </location>
</feature>
<keyword evidence="6" id="KW-1185">Reference proteome</keyword>
<evidence type="ECO:0000313" key="5">
    <source>
        <dbReference type="EMBL" id="AEV28484.1"/>
    </source>
</evidence>
<dbReference type="GO" id="GO:0005737">
    <property type="term" value="C:cytoplasm"/>
    <property type="evidence" value="ECO:0007669"/>
    <property type="project" value="UniProtKB-SubCell"/>
</dbReference>
<proteinExistence type="inferred from homology"/>
<dbReference type="STRING" id="158190.SpiGrapes_0642"/>
<dbReference type="eggNOG" id="COG0424">
    <property type="taxonomic scope" value="Bacteria"/>
</dbReference>
<dbReference type="Gene3D" id="3.90.950.10">
    <property type="match status" value="1"/>
</dbReference>
<dbReference type="OrthoDB" id="9807767at2"/>
<reference evidence="5 6" key="1">
    <citation type="submission" date="2011-11" db="EMBL/GenBank/DDBJ databases">
        <title>Complete sequence of Spirochaeta sp. grapes.</title>
        <authorList>
            <consortium name="US DOE Joint Genome Institute"/>
            <person name="Lucas S."/>
            <person name="Han J."/>
            <person name="Lapidus A."/>
            <person name="Cheng J.-F."/>
            <person name="Goodwin L."/>
            <person name="Pitluck S."/>
            <person name="Peters L."/>
            <person name="Ovchinnikova G."/>
            <person name="Munk A.C."/>
            <person name="Detter J.C."/>
            <person name="Han C."/>
            <person name="Tapia R."/>
            <person name="Land M."/>
            <person name="Hauser L."/>
            <person name="Kyrpides N."/>
            <person name="Ivanova N."/>
            <person name="Pagani I."/>
            <person name="Ritalahtilisa K."/>
            <person name="Loeffler F."/>
            <person name="Woyke T."/>
        </authorList>
    </citation>
    <scope>NUCLEOTIDE SEQUENCE [LARGE SCALE GENOMIC DNA]</scope>
    <source>
        <strain evidence="6">ATCC BAA-1885 / DSM 22778 / Grapes</strain>
    </source>
</reference>
<dbReference type="EC" id="3.6.1.9" evidence="4"/>
<dbReference type="Pfam" id="PF02545">
    <property type="entry name" value="Maf"/>
    <property type="match status" value="1"/>
</dbReference>
<comment type="similarity">
    <text evidence="4">Belongs to the Maf family.</text>
</comment>
<dbReference type="HOGENOM" id="CLU_040416_2_2_12"/>
<dbReference type="GO" id="GO:0047429">
    <property type="term" value="F:nucleoside triphosphate diphosphatase activity"/>
    <property type="evidence" value="ECO:0007669"/>
    <property type="project" value="UniProtKB-EC"/>
</dbReference>
<dbReference type="KEGG" id="sgp:SpiGrapes_0642"/>
<dbReference type="HAMAP" id="MF_00528">
    <property type="entry name" value="Maf"/>
    <property type="match status" value="1"/>
</dbReference>
<name>G8QXX9_SPHPG</name>
<comment type="subcellular location">
    <subcellularLocation>
        <location evidence="4">Cytoplasm</location>
    </subcellularLocation>
</comment>
<keyword evidence="3 4" id="KW-0546">Nucleotide metabolism</keyword>
<gene>
    <name evidence="5" type="ordered locus">SpiGrapes_0642</name>
</gene>
<comment type="catalytic activity">
    <reaction evidence="4">
        <text>a 2'-deoxyribonucleoside 5'-triphosphate + H2O = a 2'-deoxyribonucleoside 5'-phosphate + diphosphate + H(+)</text>
        <dbReference type="Rhea" id="RHEA:44644"/>
        <dbReference type="ChEBI" id="CHEBI:15377"/>
        <dbReference type="ChEBI" id="CHEBI:15378"/>
        <dbReference type="ChEBI" id="CHEBI:33019"/>
        <dbReference type="ChEBI" id="CHEBI:61560"/>
        <dbReference type="ChEBI" id="CHEBI:65317"/>
        <dbReference type="EC" id="3.6.1.9"/>
    </reaction>
</comment>
<evidence type="ECO:0000256" key="2">
    <source>
        <dbReference type="ARBA" id="ARBA00022801"/>
    </source>
</evidence>
<dbReference type="AlphaFoldDB" id="G8QXX9"/>
<dbReference type="InterPro" id="IPR003697">
    <property type="entry name" value="Maf-like"/>
</dbReference>
<sequence length="206" mass="22717">MPELTKLLPKIILASQSPARKRLLEDLGIAVTVIPTDCDESYEENSPDKVVAMLALRKLETFRKRHPRYTDPVLCCDTMVFCGGKLIGKAENREEAFAQLASFSGKTQSVHSGWALWYNDQVLSASDTAYVTFKELTSETIESYLSCREWVGAAGSYRIQEQGSSLVRKVEGDFATVIGLPLSQISEILLLTVPVSDGAEFPPPRG</sequence>
<comment type="cofactor">
    <cofactor evidence="1 4">
        <name>a divalent metal cation</name>
        <dbReference type="ChEBI" id="CHEBI:60240"/>
    </cofactor>
</comment>
<dbReference type="NCBIfam" id="TIGR00172">
    <property type="entry name" value="maf"/>
    <property type="match status" value="1"/>
</dbReference>
<keyword evidence="4" id="KW-0963">Cytoplasm</keyword>
<dbReference type="CDD" id="cd00555">
    <property type="entry name" value="Maf"/>
    <property type="match status" value="1"/>
</dbReference>
<organism evidence="5 6">
    <name type="scientific">Sphaerochaeta pleomorpha (strain ATCC BAA-1885 / DSM 22778 / Grapes)</name>
    <dbReference type="NCBI Taxonomy" id="158190"/>
    <lineage>
        <taxon>Bacteria</taxon>
        <taxon>Pseudomonadati</taxon>
        <taxon>Spirochaetota</taxon>
        <taxon>Spirochaetia</taxon>
        <taxon>Spirochaetales</taxon>
        <taxon>Sphaerochaetaceae</taxon>
        <taxon>Sphaerochaeta</taxon>
    </lineage>
</organism>
<evidence type="ECO:0000313" key="6">
    <source>
        <dbReference type="Proteomes" id="UP000005632"/>
    </source>
</evidence>
<comment type="function">
    <text evidence="4">Nucleoside triphosphate pyrophosphatase. May have a dual role in cell division arrest and in preventing the incorporation of modified nucleotides into cellular nucleic acids.</text>
</comment>
<evidence type="ECO:0000256" key="1">
    <source>
        <dbReference type="ARBA" id="ARBA00001968"/>
    </source>
</evidence>
<dbReference type="PANTHER" id="PTHR43213:SF5">
    <property type="entry name" value="BIFUNCTIONAL DTTP_UTP PYROPHOSPHATASE_METHYLTRANSFERASE PROTEIN-RELATED"/>
    <property type="match status" value="1"/>
</dbReference>
<accession>G8QXX9</accession>
<comment type="caution">
    <text evidence="4">Lacks conserved residue(s) required for the propagation of feature annotation.</text>
</comment>
<evidence type="ECO:0000256" key="3">
    <source>
        <dbReference type="ARBA" id="ARBA00023080"/>
    </source>
</evidence>
<keyword evidence="2 4" id="KW-0378">Hydrolase</keyword>
<dbReference type="SUPFAM" id="SSF52972">
    <property type="entry name" value="ITPase-like"/>
    <property type="match status" value="1"/>
</dbReference>
<dbReference type="EMBL" id="CP003155">
    <property type="protein sequence ID" value="AEV28484.1"/>
    <property type="molecule type" value="Genomic_DNA"/>
</dbReference>
<evidence type="ECO:0000256" key="4">
    <source>
        <dbReference type="HAMAP-Rule" id="MF_00528"/>
    </source>
</evidence>
<dbReference type="PIRSF" id="PIRSF006305">
    <property type="entry name" value="Maf"/>
    <property type="match status" value="1"/>
</dbReference>
<dbReference type="InterPro" id="IPR029001">
    <property type="entry name" value="ITPase-like_fam"/>
</dbReference>
<dbReference type="RefSeq" id="WP_014269333.1">
    <property type="nucleotide sequence ID" value="NC_016633.1"/>
</dbReference>
<comment type="catalytic activity">
    <reaction evidence="4">
        <text>a ribonucleoside 5'-triphosphate + H2O = a ribonucleoside 5'-phosphate + diphosphate + H(+)</text>
        <dbReference type="Rhea" id="RHEA:23996"/>
        <dbReference type="ChEBI" id="CHEBI:15377"/>
        <dbReference type="ChEBI" id="CHEBI:15378"/>
        <dbReference type="ChEBI" id="CHEBI:33019"/>
        <dbReference type="ChEBI" id="CHEBI:58043"/>
        <dbReference type="ChEBI" id="CHEBI:61557"/>
        <dbReference type="EC" id="3.6.1.9"/>
    </reaction>
</comment>